<dbReference type="SUPFAM" id="SSF69848">
    <property type="entry name" value="LCCL domain"/>
    <property type="match status" value="1"/>
</dbReference>
<dbReference type="Proteomes" id="UP000241462">
    <property type="component" value="Unassembled WGS sequence"/>
</dbReference>
<feature type="domain" description="LCCL" evidence="1">
    <location>
        <begin position="87"/>
        <end position="169"/>
    </location>
</feature>
<reference evidence="2 3" key="1">
    <citation type="journal article" date="2018" name="Mycol. Prog.">
        <title>Coniella lustricola, a new species from submerged detritus.</title>
        <authorList>
            <person name="Raudabaugh D.B."/>
            <person name="Iturriaga T."/>
            <person name="Carver A."/>
            <person name="Mondo S."/>
            <person name="Pangilinan J."/>
            <person name="Lipzen A."/>
            <person name="He G."/>
            <person name="Amirebrahimi M."/>
            <person name="Grigoriev I.V."/>
            <person name="Miller A.N."/>
        </authorList>
    </citation>
    <scope>NUCLEOTIDE SEQUENCE [LARGE SCALE GENOMIC DNA]</scope>
    <source>
        <strain evidence="2 3">B22-T-1</strain>
    </source>
</reference>
<gene>
    <name evidence="2" type="ORF">BD289DRAFT_95462</name>
</gene>
<dbReference type="PANTHER" id="PTHR31331">
    <property type="entry name" value="LCCL DOMAIN PROTEIN (AFU_ORTHOLOGUE AFUA_5G08630)"/>
    <property type="match status" value="1"/>
</dbReference>
<dbReference type="Pfam" id="PF03815">
    <property type="entry name" value="LCCL"/>
    <property type="match status" value="1"/>
</dbReference>
<dbReference type="AlphaFoldDB" id="A0A2T2ZY31"/>
<dbReference type="InParanoid" id="A0A2T2ZY31"/>
<dbReference type="Gene3D" id="2.170.130.20">
    <property type="entry name" value="LCCL-like domain"/>
    <property type="match status" value="1"/>
</dbReference>
<sequence length="373" mass="41577">MESKQASSKRSVPMRRRNILYLGLLWATWTIAFKILSHESLPPIQSVSAPNVLRVKKLSCTDSLWVPEECGMDGAKCEPFENHHVAFQCPANCLRDGVVTKEPHLTGSQEIINRTLVIGGPIYRGDSYICPSAIHDGVIDEATGGCGVAKLMGMTNSFSSSYMYNVESLDVQTYFPMSFRFTIDSKEMSCPTTTGTNTQWTVPYVSAAYTALVWKTSSSGTVRTLWSLAVAYAHLSTSSGTAASHWWRQPAASSQKPRPADAEVPIPKLLEPIIHMNSISNFTIQWATPVPENVDGISMLVDDVERARRFFRDPAKNNLRYGETDDSFFWQRTPQAFVDYIRFGYIKDGKVLKYSKPGVWFTNGTWTGVPAET</sequence>
<accession>A0A2T2ZY31</accession>
<proteinExistence type="predicted"/>
<protein>
    <submittedName>
        <fullName evidence="2">LCCL domain-containing protein</fullName>
    </submittedName>
</protein>
<dbReference type="InterPro" id="IPR051957">
    <property type="entry name" value="CRISP-LCCL_domain"/>
</dbReference>
<dbReference type="OrthoDB" id="441660at2759"/>
<dbReference type="EMBL" id="KZ678568">
    <property type="protein sequence ID" value="PSR79364.1"/>
    <property type="molecule type" value="Genomic_DNA"/>
</dbReference>
<organism evidence="2 3">
    <name type="scientific">Coniella lustricola</name>
    <dbReference type="NCBI Taxonomy" id="2025994"/>
    <lineage>
        <taxon>Eukaryota</taxon>
        <taxon>Fungi</taxon>
        <taxon>Dikarya</taxon>
        <taxon>Ascomycota</taxon>
        <taxon>Pezizomycotina</taxon>
        <taxon>Sordariomycetes</taxon>
        <taxon>Sordariomycetidae</taxon>
        <taxon>Diaporthales</taxon>
        <taxon>Schizoparmaceae</taxon>
        <taxon>Coniella</taxon>
    </lineage>
</organism>
<name>A0A2T2ZY31_9PEZI</name>
<keyword evidence="3" id="KW-1185">Reference proteome</keyword>
<dbReference type="InterPro" id="IPR036609">
    <property type="entry name" value="LCCL_sf"/>
</dbReference>
<dbReference type="PANTHER" id="PTHR31331:SF1">
    <property type="entry name" value="CYSTEINE RICH SECRETORY PROTEIN LCCL DOMAIN CONTAINING 2"/>
    <property type="match status" value="1"/>
</dbReference>
<evidence type="ECO:0000313" key="3">
    <source>
        <dbReference type="Proteomes" id="UP000241462"/>
    </source>
</evidence>
<evidence type="ECO:0000259" key="1">
    <source>
        <dbReference type="PROSITE" id="PS50820"/>
    </source>
</evidence>
<dbReference type="SMART" id="SM00603">
    <property type="entry name" value="LCCL"/>
    <property type="match status" value="1"/>
</dbReference>
<dbReference type="PROSITE" id="PS50820">
    <property type="entry name" value="LCCL"/>
    <property type="match status" value="1"/>
</dbReference>
<dbReference type="InterPro" id="IPR004043">
    <property type="entry name" value="LCCL"/>
</dbReference>
<evidence type="ECO:0000313" key="2">
    <source>
        <dbReference type="EMBL" id="PSR79364.1"/>
    </source>
</evidence>